<dbReference type="InParanoid" id="F0XY46"/>
<feature type="compositionally biased region" description="Polar residues" evidence="5">
    <location>
        <begin position="45"/>
        <end position="54"/>
    </location>
</feature>
<dbReference type="eggNOG" id="KOG0218">
    <property type="taxonomic scope" value="Eukaryota"/>
</dbReference>
<feature type="signal peptide" evidence="6">
    <location>
        <begin position="1"/>
        <end position="22"/>
    </location>
</feature>
<dbReference type="EMBL" id="GL833121">
    <property type="protein sequence ID" value="EGB12048.1"/>
    <property type="molecule type" value="Genomic_DNA"/>
</dbReference>
<evidence type="ECO:0000256" key="6">
    <source>
        <dbReference type="SAM" id="SignalP"/>
    </source>
</evidence>
<evidence type="ECO:0008006" key="11">
    <source>
        <dbReference type="Google" id="ProtNLM"/>
    </source>
</evidence>
<dbReference type="Pfam" id="PF01713">
    <property type="entry name" value="Smr"/>
    <property type="match status" value="1"/>
</dbReference>
<feature type="domain" description="DNA mismatch repair proteins mutS family" evidence="8">
    <location>
        <begin position="410"/>
        <end position="595"/>
    </location>
</feature>
<dbReference type="GO" id="GO:0006298">
    <property type="term" value="P:mismatch repair"/>
    <property type="evidence" value="ECO:0007669"/>
    <property type="project" value="InterPro"/>
</dbReference>
<feature type="compositionally biased region" description="Basic residues" evidence="5">
    <location>
        <begin position="782"/>
        <end position="792"/>
    </location>
</feature>
<dbReference type="OrthoDB" id="1924787at2759"/>
<evidence type="ECO:0000313" key="9">
    <source>
        <dbReference type="EMBL" id="EGB12048.1"/>
    </source>
</evidence>
<feature type="chain" id="PRO_5003261176" description="Smr domain-containing protein" evidence="6">
    <location>
        <begin position="23"/>
        <end position="1388"/>
    </location>
</feature>
<dbReference type="InterPro" id="IPR027417">
    <property type="entry name" value="P-loop_NTPase"/>
</dbReference>
<dbReference type="GeneID" id="20223440"/>
<dbReference type="Gene3D" id="3.40.50.300">
    <property type="entry name" value="P-loop containing nucleotide triphosphate hydrolases"/>
    <property type="match status" value="1"/>
</dbReference>
<accession>F0XY46</accession>
<dbReference type="RefSeq" id="XP_009033144.1">
    <property type="nucleotide sequence ID" value="XM_009034896.1"/>
</dbReference>
<dbReference type="SUPFAM" id="SSF160443">
    <property type="entry name" value="SMR domain-like"/>
    <property type="match status" value="1"/>
</dbReference>
<dbReference type="Gene3D" id="3.30.1370.110">
    <property type="match status" value="1"/>
</dbReference>
<dbReference type="InterPro" id="IPR002625">
    <property type="entry name" value="Smr_dom"/>
</dbReference>
<dbReference type="PANTHER" id="PTHR11361:SF14">
    <property type="entry name" value="DNA MISMATCH REPAIR PROTEIN MUTS, TYPE 2"/>
    <property type="match status" value="1"/>
</dbReference>
<proteinExistence type="predicted"/>
<keyword evidence="2" id="KW-0067">ATP-binding</keyword>
<evidence type="ECO:0000256" key="4">
    <source>
        <dbReference type="SAM" id="Coils"/>
    </source>
</evidence>
<dbReference type="InterPro" id="IPR036063">
    <property type="entry name" value="Smr_dom_sf"/>
</dbReference>
<dbReference type="Pfam" id="PF00488">
    <property type="entry name" value="MutS_V"/>
    <property type="match status" value="1"/>
</dbReference>
<evidence type="ECO:0000259" key="7">
    <source>
        <dbReference type="SMART" id="SM00463"/>
    </source>
</evidence>
<keyword evidence="10" id="KW-1185">Reference proteome</keyword>
<feature type="domain" description="Smr" evidence="7">
    <location>
        <begin position="820"/>
        <end position="898"/>
    </location>
</feature>
<name>F0XY46_AURAN</name>
<feature type="region of interest" description="Disordered" evidence="5">
    <location>
        <begin position="776"/>
        <end position="813"/>
    </location>
</feature>
<feature type="coiled-coil region" evidence="4">
    <location>
        <begin position="587"/>
        <end position="675"/>
    </location>
</feature>
<keyword evidence="4" id="KW-0175">Coiled coil</keyword>
<reference evidence="9 10" key="1">
    <citation type="journal article" date="2011" name="Proc. Natl. Acad. Sci. U.S.A.">
        <title>Niche of harmful alga Aureococcus anophagefferens revealed through ecogenomics.</title>
        <authorList>
            <person name="Gobler C.J."/>
            <person name="Berry D.L."/>
            <person name="Dyhrman S.T."/>
            <person name="Wilhelm S.W."/>
            <person name="Salamov A."/>
            <person name="Lobanov A.V."/>
            <person name="Zhang Y."/>
            <person name="Collier J.L."/>
            <person name="Wurch L.L."/>
            <person name="Kustka A.B."/>
            <person name="Dill B.D."/>
            <person name="Shah M."/>
            <person name="VerBerkmoes N.C."/>
            <person name="Kuo A."/>
            <person name="Terry A."/>
            <person name="Pangilinan J."/>
            <person name="Lindquist E.A."/>
            <person name="Lucas S."/>
            <person name="Paulsen I.T."/>
            <person name="Hattenrath-Lehmann T.K."/>
            <person name="Talmage S.C."/>
            <person name="Walker E.A."/>
            <person name="Koch F."/>
            <person name="Burson A.M."/>
            <person name="Marcoval M.A."/>
            <person name="Tang Y.Z."/>
            <person name="Lecleir G.R."/>
            <person name="Coyne K.J."/>
            <person name="Berg G.M."/>
            <person name="Bertrand E.M."/>
            <person name="Saito M.A."/>
            <person name="Gladyshev V.N."/>
            <person name="Grigoriev I.V."/>
        </authorList>
    </citation>
    <scope>NUCLEOTIDE SEQUENCE [LARGE SCALE GENOMIC DNA]</scope>
    <source>
        <strain evidence="10">CCMP 1984</strain>
    </source>
</reference>
<dbReference type="Proteomes" id="UP000002729">
    <property type="component" value="Unassembled WGS sequence"/>
</dbReference>
<feature type="region of interest" description="Disordered" evidence="5">
    <location>
        <begin position="26"/>
        <end position="54"/>
    </location>
</feature>
<dbReference type="SMART" id="SM00534">
    <property type="entry name" value="MUTSac"/>
    <property type="match status" value="1"/>
</dbReference>
<dbReference type="SMART" id="SM00463">
    <property type="entry name" value="SMR"/>
    <property type="match status" value="1"/>
</dbReference>
<evidence type="ECO:0000313" key="10">
    <source>
        <dbReference type="Proteomes" id="UP000002729"/>
    </source>
</evidence>
<dbReference type="KEGG" id="aaf:AURANDRAFT_61371"/>
<evidence type="ECO:0000256" key="1">
    <source>
        <dbReference type="ARBA" id="ARBA00022741"/>
    </source>
</evidence>
<gene>
    <name evidence="9" type="ORF">AURANDRAFT_61371</name>
</gene>
<keyword evidence="1" id="KW-0547">Nucleotide-binding</keyword>
<dbReference type="PANTHER" id="PTHR11361">
    <property type="entry name" value="DNA MISMATCH REPAIR PROTEIN MUTS FAMILY MEMBER"/>
    <property type="match status" value="1"/>
</dbReference>
<organism evidence="10">
    <name type="scientific">Aureococcus anophagefferens</name>
    <name type="common">Harmful bloom alga</name>
    <dbReference type="NCBI Taxonomy" id="44056"/>
    <lineage>
        <taxon>Eukaryota</taxon>
        <taxon>Sar</taxon>
        <taxon>Stramenopiles</taxon>
        <taxon>Ochrophyta</taxon>
        <taxon>Pelagophyceae</taxon>
        <taxon>Pelagomonadales</taxon>
        <taxon>Pelagomonadaceae</taxon>
        <taxon>Aureococcus</taxon>
    </lineage>
</organism>
<protein>
    <recommendedName>
        <fullName evidence="11">Smr domain-containing protein</fullName>
    </recommendedName>
</protein>
<dbReference type="InterPro" id="IPR023296">
    <property type="entry name" value="Glyco_hydro_beta-prop_sf"/>
</dbReference>
<keyword evidence="3" id="KW-0238">DNA-binding</keyword>
<sequence>MVRPSWPCLLALLPLTSTLQHARPARQHLTTRASVVPPEGLTAEPETTSWEPTSWEPSLATHVTKSLESLQSAEILEAFVDRCATHRGAQRFGRGGDVGALAADADAAREKYAELDWLVSAEHAGDGSVLPLANHSLATALTARLERALDAAERGDVLEVDDLLLVVDALDEFDRLQAWLEDRPRTPALERLLAGSPLLADAGAYEAATACWPLRSAFEEHDGELRLSGATFPELGAARSREKAAKVALESSKKDAHPDGAKAAEKAGGFFELEGRWVVAMRSNAIPKDGFVHGASRTGQTQYVELSSLVSPTNEAKRALSMRRAEEAAALRACASAVAGHAAVVRSLLDAVAGLDALRARARFGKAVGGTIPRVADGAELAVTNARHALLALRNDGVVGNDARLGPGGARCLVISGANAGGKSVLLKTLGLVAVLARLGAPVPCDEGAVVGCFDPILADIGDAQNADGNVSTYVGHLLVAKAALEAADADRAERPLVLLDELGSGTDAAQGGALAQAVLEDLVDKDAVLVCTTHSQSLKFLAAGDDDDRFLSVAMAPGFTAVAGRVGESRALDIARDRVRLPDRVVDRAELLLGDSQRKLADLARDLDAAREAADATAADARREAAAAAAARADADAEAAALRAATLQAEETAARDYGDRLAALEDRLRAAEAAAALDAKLAAALEDERAAAAAAAAAKNVERRGLAPLASADAVAVGDAVVVIRAGVWYAKPAKVTALLPKKGVLVAVDGVDAAVGGDLKVKLKELSLPPAGAEAAAPAKKQKPRGKKVPKQLVGLDGPEPAAAAAPPKNDANVRGDFNTLDCRGMRYDDAERETDYFLDRMLRQGASSAFVLHGHGTGALKKGLRSYLATHPLAKQAKPAAHDDGGDAFTRVYANLEKYAAFDTTHGVASSEGLSLRLGASSAVGGALLHGDEAWERRLEFGAPSVVYDTDRYKLWYGACVAGRCGSGDATRALLYAESADGVRWRKPRLGLVHWPVGGASAANNLVVMGAGGAGVFEDANPREPSSRRFKAVAAVAPRGAAPRRGALASRDGRAWERPRLGTGAGSRDGPASAFWAAALGRYVSFAARGGGNGTVGRREQRGWAGRAGAATTALRGAAALAAFPFYSAYLGFAAARGRCEPYWSPDTERWFPLVDARSGRRDVVPPGNGVVCGRPVVAGGRTTVYYLEGAGNATLRAAAYGSDAFAGLGAGKRAGTLRSRALPCRGEPPAVTVAVGGAGSVKAALLDVRGDALAGYSMAESSPILADAADATLAWSATATRVPELPESCVLVLELADATVFTFGFPRPPPPPRPRDAAERHFAEALLVGEAELLGIARLFGLLGATTLACAGLRGACARVANCVHRDRRKARAADLGLESRETS</sequence>
<dbReference type="Gene3D" id="2.115.10.20">
    <property type="entry name" value="Glycosyl hydrolase domain, family 43"/>
    <property type="match status" value="1"/>
</dbReference>
<evidence type="ECO:0000256" key="5">
    <source>
        <dbReference type="SAM" id="MobiDB-lite"/>
    </source>
</evidence>
<evidence type="ECO:0000256" key="3">
    <source>
        <dbReference type="ARBA" id="ARBA00023125"/>
    </source>
</evidence>
<evidence type="ECO:0000259" key="8">
    <source>
        <dbReference type="SMART" id="SM00534"/>
    </source>
</evidence>
<dbReference type="GO" id="GO:0005524">
    <property type="term" value="F:ATP binding"/>
    <property type="evidence" value="ECO:0007669"/>
    <property type="project" value="UniProtKB-KW"/>
</dbReference>
<dbReference type="InterPro" id="IPR045076">
    <property type="entry name" value="MutS"/>
</dbReference>
<keyword evidence="6" id="KW-0732">Signal</keyword>
<dbReference type="InterPro" id="IPR000432">
    <property type="entry name" value="DNA_mismatch_repair_MutS_C"/>
</dbReference>
<dbReference type="GO" id="GO:0030983">
    <property type="term" value="F:mismatched DNA binding"/>
    <property type="evidence" value="ECO:0007669"/>
    <property type="project" value="InterPro"/>
</dbReference>
<dbReference type="SUPFAM" id="SSF52540">
    <property type="entry name" value="P-loop containing nucleoside triphosphate hydrolases"/>
    <property type="match status" value="1"/>
</dbReference>
<evidence type="ECO:0000256" key="2">
    <source>
        <dbReference type="ARBA" id="ARBA00022840"/>
    </source>
</evidence>
<dbReference type="GO" id="GO:0140664">
    <property type="term" value="F:ATP-dependent DNA damage sensor activity"/>
    <property type="evidence" value="ECO:0007669"/>
    <property type="project" value="InterPro"/>
</dbReference>